<dbReference type="RefSeq" id="WP_039992937.1">
    <property type="nucleotide sequence ID" value="NZ_LR134117.1"/>
</dbReference>
<gene>
    <name evidence="1" type="ORF">NCTC11214_00080</name>
</gene>
<name>A0A447KJX2_SEROD</name>
<dbReference type="AlphaFoldDB" id="A0A447KJX2"/>
<dbReference type="EMBL" id="LR134117">
    <property type="protein sequence ID" value="VDZ51196.1"/>
    <property type="molecule type" value="Genomic_DNA"/>
</dbReference>
<dbReference type="Pfam" id="PF06067">
    <property type="entry name" value="DUF932"/>
    <property type="match status" value="1"/>
</dbReference>
<evidence type="ECO:0000313" key="2">
    <source>
        <dbReference type="Proteomes" id="UP000281391"/>
    </source>
</evidence>
<organism evidence="1 2">
    <name type="scientific">Serratia odorifera</name>
    <dbReference type="NCBI Taxonomy" id="618"/>
    <lineage>
        <taxon>Bacteria</taxon>
        <taxon>Pseudomonadati</taxon>
        <taxon>Pseudomonadota</taxon>
        <taxon>Gammaproteobacteria</taxon>
        <taxon>Enterobacterales</taxon>
        <taxon>Yersiniaceae</taxon>
        <taxon>Serratia</taxon>
    </lineage>
</organism>
<dbReference type="Proteomes" id="UP000281391">
    <property type="component" value="Chromosome"/>
</dbReference>
<accession>A0A447KJX2</accession>
<evidence type="ECO:0000313" key="1">
    <source>
        <dbReference type="EMBL" id="VDZ51196.1"/>
    </source>
</evidence>
<reference evidence="1 2" key="1">
    <citation type="submission" date="2018-12" db="EMBL/GenBank/DDBJ databases">
        <authorList>
            <consortium name="Pathogen Informatics"/>
        </authorList>
    </citation>
    <scope>NUCLEOTIDE SEQUENCE [LARGE SCALE GENOMIC DNA]</scope>
    <source>
        <strain evidence="1 2">NCTC11214</strain>
    </source>
</reference>
<dbReference type="KEGG" id="sof:NCTC11214_00080"/>
<dbReference type="InterPro" id="IPR026325">
    <property type="entry name" value="DUF932"/>
</dbReference>
<protein>
    <submittedName>
        <fullName evidence="1">Domain of uncharacterized function (DUF932)</fullName>
    </submittedName>
</protein>
<proteinExistence type="predicted"/>
<sequence>MRLASRFGRYNAIRKDRPLTNDELMHVVPSVFSEDKHDSRSDKYTYIPTIALLDKLREEGFQPFYACQTRVRDESKRGHTKHMLRLRRENMIVSGNKEVPEIVLLNSHDGSSSYQMIPGMFRYVCANGMVFGQSFGDVRVPHKGDVIGQVIEGAYEVLGIFDRVDNDLDTMKCISLTERDQELFARAALSYRYEYEDKSPITASQVLRPRRREDYDNDLWTTFQRVQENMIKGGLPGKSATGKNTRTRAVNGIDGDIKLNRALWLIADEFKNRMK</sequence>